<organism evidence="2 3">
    <name type="scientific">Methanosuratincola subterraneus</name>
    <dbReference type="NCBI Taxonomy" id="2593994"/>
    <lineage>
        <taxon>Archaea</taxon>
        <taxon>Thermoproteota</taxon>
        <taxon>Methanosuratincolia</taxon>
        <taxon>Candidatus Methanomethylicales</taxon>
        <taxon>Candidatus Methanomethylicaceae</taxon>
        <taxon>Candidatus Methanosuratincola (ex Vanwonterghem et al. 2016)</taxon>
    </lineage>
</organism>
<reference evidence="2 3" key="1">
    <citation type="submission" date="2018-12" db="EMBL/GenBank/DDBJ databases">
        <title>The complete genome of the methanogenic archaea of the candidate phylum Verstraetearchaeota, obtained from the metagenome of underground thermal water.</title>
        <authorList>
            <person name="Kadnikov V.V."/>
            <person name="Mardanov A.V."/>
            <person name="Beletsky A.V."/>
            <person name="Karnachuk O.V."/>
            <person name="Ravin N.V."/>
        </authorList>
    </citation>
    <scope>NUCLEOTIDE SEQUENCE [LARGE SCALE GENOMIC DNA]</scope>
    <source>
        <strain evidence="2">Ch88</strain>
    </source>
</reference>
<evidence type="ECO:0000259" key="1">
    <source>
        <dbReference type="Pfam" id="PF04010"/>
    </source>
</evidence>
<dbReference type="EMBL" id="RXGA01000003">
    <property type="protein sequence ID" value="RWX73149.1"/>
    <property type="molecule type" value="Genomic_DNA"/>
</dbReference>
<protein>
    <recommendedName>
        <fullName evidence="1">DUF357 domain-containing protein</fullName>
    </recommendedName>
</protein>
<dbReference type="Gene3D" id="1.20.1270.90">
    <property type="entry name" value="AF1782-like"/>
    <property type="match status" value="1"/>
</dbReference>
<dbReference type="AlphaFoldDB" id="A0A3S3RBS1"/>
<sequence>MSFEEEARKKLERYISATEKVFKTMEISLPEDPSLRRLAEENVRLSKIYFEDSKYYFGKQDYITALVCIAYCEGLIDACRNLGWLRYEWTFGTTSS</sequence>
<dbReference type="Pfam" id="PF04010">
    <property type="entry name" value="DUF357"/>
    <property type="match status" value="1"/>
</dbReference>
<dbReference type="InterPro" id="IPR023140">
    <property type="entry name" value="DUF357"/>
</dbReference>
<accession>A0A3S3RBS1</accession>
<gene>
    <name evidence="2" type="ORF">Metus_1123</name>
</gene>
<dbReference type="SUPFAM" id="SSF158372">
    <property type="entry name" value="AF1782-like"/>
    <property type="match status" value="1"/>
</dbReference>
<dbReference type="Proteomes" id="UP000288215">
    <property type="component" value="Unassembled WGS sequence"/>
</dbReference>
<dbReference type="InterPro" id="IPR036809">
    <property type="entry name" value="AF1782-like_sf"/>
</dbReference>
<evidence type="ECO:0000313" key="3">
    <source>
        <dbReference type="Proteomes" id="UP000288215"/>
    </source>
</evidence>
<feature type="domain" description="DUF357" evidence="1">
    <location>
        <begin position="13"/>
        <end position="84"/>
    </location>
</feature>
<comment type="caution">
    <text evidence="2">The sequence shown here is derived from an EMBL/GenBank/DDBJ whole genome shotgun (WGS) entry which is preliminary data.</text>
</comment>
<proteinExistence type="predicted"/>
<name>A0A3S3RBS1_METS7</name>
<evidence type="ECO:0000313" key="2">
    <source>
        <dbReference type="EMBL" id="RWX73149.1"/>
    </source>
</evidence>